<dbReference type="Proteomes" id="UP000824533">
    <property type="component" value="Linkage Group LG06"/>
</dbReference>
<evidence type="ECO:0000313" key="1">
    <source>
        <dbReference type="EMBL" id="KAJ0180698.1"/>
    </source>
</evidence>
<keyword evidence="2" id="KW-1185">Reference proteome</keyword>
<organism evidence="1 2">
    <name type="scientific">Dendrolimus kikuchii</name>
    <dbReference type="NCBI Taxonomy" id="765133"/>
    <lineage>
        <taxon>Eukaryota</taxon>
        <taxon>Metazoa</taxon>
        <taxon>Ecdysozoa</taxon>
        <taxon>Arthropoda</taxon>
        <taxon>Hexapoda</taxon>
        <taxon>Insecta</taxon>
        <taxon>Pterygota</taxon>
        <taxon>Neoptera</taxon>
        <taxon>Endopterygota</taxon>
        <taxon>Lepidoptera</taxon>
        <taxon>Glossata</taxon>
        <taxon>Ditrysia</taxon>
        <taxon>Bombycoidea</taxon>
        <taxon>Lasiocampidae</taxon>
        <taxon>Dendrolimus</taxon>
    </lineage>
</organism>
<sequence>MSVQELVYPYEIKDIEAHEKEQVAKLYIDGNDLLEYIRVGPKGYFFHKNFEKMAADIYNMELRPTDMFVATCPRAGTTWTQELVWLIANDMDFETAKSTPLTARYVFIEFSSIYNVRCREIVMKMADNKGAARKFLSQIAIPIKETLQSMPDPRFIKTHLPMSLLPPNLLDKSKIVYVARDPRDVVVSSYHHTVLLRKMFGFNSDFKQFWDTYRHDLFVITPFFENVKEAWALRHHPNMLFLFYEELAKDMPLTDDNIRTLCDHLSFENFKNNNSVNLKDMRDIGMLADGETFIRKGKVSSWRGYFEGEMIQELQSWIDENLQNTDLIFPTINYI</sequence>
<protein>
    <submittedName>
        <fullName evidence="1">Uncharacterized protein</fullName>
    </submittedName>
</protein>
<name>A0ACC1D9Q9_9NEOP</name>
<evidence type="ECO:0000313" key="2">
    <source>
        <dbReference type="Proteomes" id="UP000824533"/>
    </source>
</evidence>
<dbReference type="EMBL" id="CM034392">
    <property type="protein sequence ID" value="KAJ0180698.1"/>
    <property type="molecule type" value="Genomic_DNA"/>
</dbReference>
<accession>A0ACC1D9Q9</accession>
<proteinExistence type="predicted"/>
<gene>
    <name evidence="1" type="ORF">K1T71_004102</name>
</gene>
<reference evidence="1 2" key="1">
    <citation type="journal article" date="2021" name="Front. Genet.">
        <title>Chromosome-Level Genome Assembly Reveals Significant Gene Expansion in the Toll and IMD Signaling Pathways of Dendrolimus kikuchii.</title>
        <authorList>
            <person name="Zhou J."/>
            <person name="Wu P."/>
            <person name="Xiong Z."/>
            <person name="Liu N."/>
            <person name="Zhao N."/>
            <person name="Ji M."/>
            <person name="Qiu Y."/>
            <person name="Yang B."/>
        </authorList>
    </citation>
    <scope>NUCLEOTIDE SEQUENCE [LARGE SCALE GENOMIC DNA]</scope>
    <source>
        <strain evidence="1">Ann1</strain>
    </source>
</reference>
<comment type="caution">
    <text evidence="1">The sequence shown here is derived from an EMBL/GenBank/DDBJ whole genome shotgun (WGS) entry which is preliminary data.</text>
</comment>